<organism evidence="2 3">
    <name type="scientific">Ambispora gerdemannii</name>
    <dbReference type="NCBI Taxonomy" id="144530"/>
    <lineage>
        <taxon>Eukaryota</taxon>
        <taxon>Fungi</taxon>
        <taxon>Fungi incertae sedis</taxon>
        <taxon>Mucoromycota</taxon>
        <taxon>Glomeromycotina</taxon>
        <taxon>Glomeromycetes</taxon>
        <taxon>Archaeosporales</taxon>
        <taxon>Ambisporaceae</taxon>
        <taxon>Ambispora</taxon>
    </lineage>
</organism>
<dbReference type="OrthoDB" id="2449606at2759"/>
<accession>A0A9N9HNN3</accession>
<protein>
    <submittedName>
        <fullName evidence="2">6464_t:CDS:1</fullName>
    </submittedName>
</protein>
<evidence type="ECO:0000256" key="1">
    <source>
        <dbReference type="SAM" id="MobiDB-lite"/>
    </source>
</evidence>
<feature type="non-terminal residue" evidence="2">
    <location>
        <position position="1"/>
    </location>
</feature>
<feature type="non-terminal residue" evidence="2">
    <location>
        <position position="104"/>
    </location>
</feature>
<name>A0A9N9HNN3_9GLOM</name>
<sequence length="104" mass="11949">CNELRELDLTDQRESLTHLHVGDNNFPKQEEIYNKFNGSLEPLKNMNKLSTLHIENTNINSGLEYLPESINHFGYGDAADAVRQETKGSNKFEEAKRKVDNKKD</sequence>
<proteinExistence type="predicted"/>
<evidence type="ECO:0000313" key="3">
    <source>
        <dbReference type="Proteomes" id="UP000789831"/>
    </source>
</evidence>
<dbReference type="EMBL" id="CAJVPL010017226">
    <property type="protein sequence ID" value="CAG8698165.1"/>
    <property type="molecule type" value="Genomic_DNA"/>
</dbReference>
<keyword evidence="3" id="KW-1185">Reference proteome</keyword>
<dbReference type="AlphaFoldDB" id="A0A9N9HNN3"/>
<feature type="region of interest" description="Disordered" evidence="1">
    <location>
        <begin position="85"/>
        <end position="104"/>
    </location>
</feature>
<reference evidence="2" key="1">
    <citation type="submission" date="2021-06" db="EMBL/GenBank/DDBJ databases">
        <authorList>
            <person name="Kallberg Y."/>
            <person name="Tangrot J."/>
            <person name="Rosling A."/>
        </authorList>
    </citation>
    <scope>NUCLEOTIDE SEQUENCE</scope>
    <source>
        <strain evidence="2">MT106</strain>
    </source>
</reference>
<dbReference type="Proteomes" id="UP000789831">
    <property type="component" value="Unassembled WGS sequence"/>
</dbReference>
<gene>
    <name evidence="2" type="ORF">AGERDE_LOCUS13372</name>
</gene>
<evidence type="ECO:0000313" key="2">
    <source>
        <dbReference type="EMBL" id="CAG8698165.1"/>
    </source>
</evidence>
<comment type="caution">
    <text evidence="2">The sequence shown here is derived from an EMBL/GenBank/DDBJ whole genome shotgun (WGS) entry which is preliminary data.</text>
</comment>